<dbReference type="GO" id="GO:0004649">
    <property type="term" value="F:poly(ADP-ribose) glycohydrolase activity"/>
    <property type="evidence" value="ECO:0007669"/>
    <property type="project" value="UniProtKB-EC"/>
</dbReference>
<evidence type="ECO:0000256" key="3">
    <source>
        <dbReference type="ARBA" id="ARBA00022801"/>
    </source>
</evidence>
<name>A0A8T2T1R9_CERRI</name>
<feature type="active site" evidence="4">
    <location>
        <position position="264"/>
    </location>
</feature>
<comment type="similarity">
    <text evidence="1">Belongs to the poly(ADP-ribose) glycohydrolase family.</text>
</comment>
<evidence type="ECO:0000313" key="9">
    <source>
        <dbReference type="Proteomes" id="UP000825935"/>
    </source>
</evidence>
<dbReference type="PANTHER" id="PTHR12837">
    <property type="entry name" value="POLY ADP-RIBOSE GLYCOHYDROLASE"/>
    <property type="match status" value="1"/>
</dbReference>
<dbReference type="Proteomes" id="UP000825935">
    <property type="component" value="Chromosome 16"/>
</dbReference>
<evidence type="ECO:0000313" key="8">
    <source>
        <dbReference type="EMBL" id="KAH7387893.1"/>
    </source>
</evidence>
<evidence type="ECO:0000256" key="5">
    <source>
        <dbReference type="PIRSR" id="PIRSR607724-2"/>
    </source>
</evidence>
<evidence type="ECO:0000256" key="1">
    <source>
        <dbReference type="ARBA" id="ARBA00009545"/>
    </source>
</evidence>
<dbReference type="InterPro" id="IPR007724">
    <property type="entry name" value="Poly_GlycHdrlase"/>
</dbReference>
<keyword evidence="9" id="KW-1185">Reference proteome</keyword>
<dbReference type="AlphaFoldDB" id="A0A8T2T1R9"/>
<comment type="caution">
    <text evidence="8">The sequence shown here is derived from an EMBL/GenBank/DDBJ whole genome shotgun (WGS) entry which is preliminary data.</text>
</comment>
<feature type="active site" evidence="4">
    <location>
        <position position="284"/>
    </location>
</feature>
<dbReference type="GO" id="GO:0005634">
    <property type="term" value="C:nucleus"/>
    <property type="evidence" value="ECO:0007669"/>
    <property type="project" value="TreeGrafter"/>
</dbReference>
<feature type="binding site" evidence="5">
    <location>
        <position position="281"/>
    </location>
    <ligand>
        <name>substrate</name>
    </ligand>
</feature>
<feature type="active site" evidence="4">
    <location>
        <position position="283"/>
    </location>
</feature>
<dbReference type="GO" id="GO:1990966">
    <property type="term" value="P:ATP generation from poly-ADP-D-ribose"/>
    <property type="evidence" value="ECO:0007669"/>
    <property type="project" value="TreeGrafter"/>
</dbReference>
<dbReference type="OrthoDB" id="1937899at2759"/>
<dbReference type="EC" id="3.2.1.143" evidence="2"/>
<dbReference type="Pfam" id="PF20811">
    <property type="entry name" value="PARG_cat_N"/>
    <property type="match status" value="1"/>
</dbReference>
<dbReference type="PANTHER" id="PTHR12837:SF0">
    <property type="entry name" value="POLY(ADP-RIBOSE) GLYCOHYDROLASE"/>
    <property type="match status" value="1"/>
</dbReference>
<feature type="domain" description="PARG catalytic Macro" evidence="6">
    <location>
        <begin position="234"/>
        <end position="468"/>
    </location>
</feature>
<evidence type="ECO:0000256" key="4">
    <source>
        <dbReference type="PIRSR" id="PIRSR607724-1"/>
    </source>
</evidence>
<dbReference type="GO" id="GO:0009225">
    <property type="term" value="P:nucleotide-sugar metabolic process"/>
    <property type="evidence" value="ECO:0007669"/>
    <property type="project" value="TreeGrafter"/>
</dbReference>
<gene>
    <name evidence="8" type="ORF">KP509_16G047300</name>
</gene>
<sequence length="563" mass="62849">MDESILPFLPLLERTHSGALQWPSHLEFALKSLIAGPSISEVTSPEALYDFINDLREQSQLSLLSPAAMIGFVTYFDDLITRADAKNFFEEVLPSIADLAFRMPVLMNDHFKQSMSVTPKIPLINLRLLKPQYSGLVYISQELVAALLACMFLCLYPRKGRAEARLPDINFDGLFESISIQMPQQEQKVHCILHYFTRVTHCIPKGMLSFERKVLPRGQESLMHCTIRQPNQSFWSESSSSFCPLKVIKDGNIEDHNSNALEVDFANCYLGGGVLRLGCVQQEEIRFLISPELIAGMLFMPAMQANESIEIRGAERYSCHTGYSSSFCFAGDYVDTKPRDALGRRRTCIVAIDALMMPGKRQYEDKLMLREVNKAFCGFLDQMEPLLLSISFCYTKEVHQKGSYTDGGCGISDDADRVLVKDEFSTLGIATGNWGCGAFGGDMELKSILQWIAASQAGRPFLTYFSFGVPEGGSLQQVADWIISEGWSVGELWNVLVDYGQRRVSGRLNEGLFKWILPNAAAIQDAQASDTPAEAHYNDLTVFSCIETAEVSHIEDSMAIDSI</sequence>
<keyword evidence="3" id="KW-0378">Hydrolase</keyword>
<evidence type="ECO:0000256" key="2">
    <source>
        <dbReference type="ARBA" id="ARBA00012255"/>
    </source>
</evidence>
<evidence type="ECO:0000259" key="6">
    <source>
        <dbReference type="Pfam" id="PF05028"/>
    </source>
</evidence>
<proteinExistence type="inferred from homology"/>
<evidence type="ECO:0000259" key="7">
    <source>
        <dbReference type="Pfam" id="PF20811"/>
    </source>
</evidence>
<dbReference type="GO" id="GO:0006282">
    <property type="term" value="P:regulation of DNA repair"/>
    <property type="evidence" value="ECO:0007669"/>
    <property type="project" value="InterPro"/>
</dbReference>
<dbReference type="InterPro" id="IPR046372">
    <property type="entry name" value="PARG_cat_C"/>
</dbReference>
<dbReference type="Pfam" id="PF05028">
    <property type="entry name" value="PARG_cat_C"/>
    <property type="match status" value="1"/>
</dbReference>
<dbReference type="GO" id="GO:0005737">
    <property type="term" value="C:cytoplasm"/>
    <property type="evidence" value="ECO:0007669"/>
    <property type="project" value="TreeGrafter"/>
</dbReference>
<organism evidence="8 9">
    <name type="scientific">Ceratopteris richardii</name>
    <name type="common">Triangle waterfern</name>
    <dbReference type="NCBI Taxonomy" id="49495"/>
    <lineage>
        <taxon>Eukaryota</taxon>
        <taxon>Viridiplantae</taxon>
        <taxon>Streptophyta</taxon>
        <taxon>Embryophyta</taxon>
        <taxon>Tracheophyta</taxon>
        <taxon>Polypodiopsida</taxon>
        <taxon>Polypodiidae</taxon>
        <taxon>Polypodiales</taxon>
        <taxon>Pteridineae</taxon>
        <taxon>Pteridaceae</taxon>
        <taxon>Parkerioideae</taxon>
        <taxon>Ceratopteris</taxon>
    </lineage>
</organism>
<protein>
    <recommendedName>
        <fullName evidence="2">poly(ADP-ribose) glycohydrolase</fullName>
        <ecNumber evidence="2">3.2.1.143</ecNumber>
    </recommendedName>
</protein>
<dbReference type="OMA" id="LHGWTVG"/>
<reference evidence="8" key="1">
    <citation type="submission" date="2021-08" db="EMBL/GenBank/DDBJ databases">
        <title>WGS assembly of Ceratopteris richardii.</title>
        <authorList>
            <person name="Marchant D.B."/>
            <person name="Chen G."/>
            <person name="Jenkins J."/>
            <person name="Shu S."/>
            <person name="Leebens-Mack J."/>
            <person name="Grimwood J."/>
            <person name="Schmutz J."/>
            <person name="Soltis P."/>
            <person name="Soltis D."/>
            <person name="Chen Z.-H."/>
        </authorList>
    </citation>
    <scope>NUCLEOTIDE SEQUENCE</scope>
    <source>
        <strain evidence="8">Whitten #5841</strain>
        <tissue evidence="8">Leaf</tissue>
    </source>
</reference>
<accession>A0A8T2T1R9</accession>
<feature type="binding site" evidence="5">
    <location>
        <position position="267"/>
    </location>
    <ligand>
        <name>substrate</name>
    </ligand>
</feature>
<dbReference type="EMBL" id="CM035421">
    <property type="protein sequence ID" value="KAH7387893.1"/>
    <property type="molecule type" value="Genomic_DNA"/>
</dbReference>
<feature type="binding site" evidence="5">
    <location>
        <position position="323"/>
    </location>
    <ligand>
        <name>substrate</name>
    </ligand>
</feature>
<dbReference type="GO" id="GO:0005975">
    <property type="term" value="P:carbohydrate metabolic process"/>
    <property type="evidence" value="ECO:0007669"/>
    <property type="project" value="InterPro"/>
</dbReference>
<dbReference type="InterPro" id="IPR048362">
    <property type="entry name" value="PARG_helical"/>
</dbReference>
<feature type="domain" description="PARG helical" evidence="7">
    <location>
        <begin position="81"/>
        <end position="212"/>
    </location>
</feature>